<sequence length="140" mass="14798">MKVSTVFAQKKYSASCFCRGSFCDVRLARAGRPGGLAAMPVVIAQACACDQKHQAVILRRAPAAAPASTSSNLSAVRNIVLGKGRDAAGEFMMCCEFDPDQSRATVVAIEWQLAGRGTARPVSLSRETIHGHSDNDDPCG</sequence>
<accession>A0ABS0PDC0</accession>
<name>A0ABS0PDC0_9BRAD</name>
<evidence type="ECO:0000313" key="1">
    <source>
        <dbReference type="EMBL" id="MBH5391318.1"/>
    </source>
</evidence>
<dbReference type="Proteomes" id="UP001194539">
    <property type="component" value="Unassembled WGS sequence"/>
</dbReference>
<comment type="caution">
    <text evidence="1">The sequence shown here is derived from an EMBL/GenBank/DDBJ whole genome shotgun (WGS) entry which is preliminary data.</text>
</comment>
<dbReference type="EMBL" id="JACEGD010000045">
    <property type="protein sequence ID" value="MBH5391318.1"/>
    <property type="molecule type" value="Genomic_DNA"/>
</dbReference>
<evidence type="ECO:0000313" key="2">
    <source>
        <dbReference type="Proteomes" id="UP001194539"/>
    </source>
</evidence>
<protein>
    <submittedName>
        <fullName evidence="1">Uncharacterized protein</fullName>
    </submittedName>
</protein>
<keyword evidence="2" id="KW-1185">Reference proteome</keyword>
<gene>
    <name evidence="1" type="ORF">H1B27_34325</name>
</gene>
<proteinExistence type="predicted"/>
<reference evidence="1 2" key="1">
    <citation type="submission" date="2020-07" db="EMBL/GenBank/DDBJ databases">
        <title>Bradyrhizobium diversity isolated from nodules of indigenous legumes of Western Australia.</title>
        <authorList>
            <person name="Klepa M.S."/>
        </authorList>
    </citation>
    <scope>NUCLEOTIDE SEQUENCE [LARGE SCALE GENOMIC DNA]</scope>
    <source>
        <strain evidence="1 2">CNPSo 4019</strain>
    </source>
</reference>
<organism evidence="1 2">
    <name type="scientific">Bradyrhizobium diversitatis</name>
    <dbReference type="NCBI Taxonomy" id="2755406"/>
    <lineage>
        <taxon>Bacteria</taxon>
        <taxon>Pseudomonadati</taxon>
        <taxon>Pseudomonadota</taxon>
        <taxon>Alphaproteobacteria</taxon>
        <taxon>Hyphomicrobiales</taxon>
        <taxon>Nitrobacteraceae</taxon>
        <taxon>Bradyrhizobium</taxon>
    </lineage>
</organism>
<dbReference type="RefSeq" id="WP_197969083.1">
    <property type="nucleotide sequence ID" value="NZ_JACEGD010000045.1"/>
</dbReference>